<sequence>MTELAPDLPPWVHPYESDFRELLRQLDLVPGFIFQPVVLPSPDLARALADWLAGQGVEVRVIDMRHDPWDELGTRLRTLSFDSSSERRAVVVITPSHLDRAAARDGLAAFNFSRDSIASNLQCPLLWCGDVHLLRTTAELATDFWSIAATVYRIPLRALSDVPRGPMRLFWSGATRESAETIASRLEHSRLRGDVRAIAQASLDLAEAQLAAGQRSEASRTLEAARAVVKVDVPALELRQWCLERTLRAPGLAEGIDDLRAQLADAHARGAVTFEALLHQKLAELYSNANRQSESLEARLAARALYLDTGDDAAAMAVESNLEQFLDQLSPDLTKEIRAHAEHMISKANTPGVRINAWSFLAALAYHQQRWDEAEEAATAILRETPPSNPFRLHGLVTRQQVAFARDDWTRAVAHSSELRDFALAHDAPPLVFLGMQGMGLAQMMLGEYRCAGKNLLSTLELAAKLGIHDAEASLTFLLALAAEHLGAREICTAFLARSLESTLRAGLPVPLRTAERTRQTADRELIDILDSLAGEPGNRKLALMRLHALSDAKERALRGQGVDISNIDTWQVSEPSQSGSES</sequence>
<reference evidence="1" key="1">
    <citation type="submission" date="2022-11" db="EMBL/GenBank/DDBJ databases">
        <title>Minimal conservation of predation-associated metabolite biosynthetic gene clusters underscores biosynthetic potential of Myxococcota including descriptions for ten novel species: Archangium lansinium sp. nov., Myxococcus landrumus sp. nov., Nannocystis bai.</title>
        <authorList>
            <person name="Ahearne A."/>
            <person name="Stevens C."/>
            <person name="Dowd S."/>
        </authorList>
    </citation>
    <scope>NUCLEOTIDE SEQUENCE</scope>
    <source>
        <strain evidence="1">Fl3</strain>
    </source>
</reference>
<dbReference type="SUPFAM" id="SSF48452">
    <property type="entry name" value="TPR-like"/>
    <property type="match status" value="2"/>
</dbReference>
<protein>
    <recommendedName>
        <fullName evidence="3">MalT-like TPR region domain-containing protein</fullName>
    </recommendedName>
</protein>
<proteinExistence type="predicted"/>
<evidence type="ECO:0008006" key="3">
    <source>
        <dbReference type="Google" id="ProtNLM"/>
    </source>
</evidence>
<dbReference type="EMBL" id="CP114040">
    <property type="protein sequence ID" value="WAS89853.1"/>
    <property type="molecule type" value="Genomic_DNA"/>
</dbReference>
<evidence type="ECO:0000313" key="2">
    <source>
        <dbReference type="Proteomes" id="UP001164459"/>
    </source>
</evidence>
<keyword evidence="2" id="KW-1185">Reference proteome</keyword>
<dbReference type="RefSeq" id="WP_269032163.1">
    <property type="nucleotide sequence ID" value="NZ_CP114040.1"/>
</dbReference>
<accession>A0ABY7GSD4</accession>
<organism evidence="1 2">
    <name type="scientific">Nannocystis punicea</name>
    <dbReference type="NCBI Taxonomy" id="2995304"/>
    <lineage>
        <taxon>Bacteria</taxon>
        <taxon>Pseudomonadati</taxon>
        <taxon>Myxococcota</taxon>
        <taxon>Polyangia</taxon>
        <taxon>Nannocystales</taxon>
        <taxon>Nannocystaceae</taxon>
        <taxon>Nannocystis</taxon>
    </lineage>
</organism>
<dbReference type="InterPro" id="IPR011990">
    <property type="entry name" value="TPR-like_helical_dom_sf"/>
</dbReference>
<gene>
    <name evidence="1" type="ORF">O0S08_26980</name>
</gene>
<name>A0ABY7GSD4_9BACT</name>
<evidence type="ECO:0000313" key="1">
    <source>
        <dbReference type="EMBL" id="WAS89853.1"/>
    </source>
</evidence>
<dbReference type="Proteomes" id="UP001164459">
    <property type="component" value="Chromosome"/>
</dbReference>